<evidence type="ECO:0000313" key="2">
    <source>
        <dbReference type="Proteomes" id="UP001060215"/>
    </source>
</evidence>
<name>A0ACC0GEH7_9ERIC</name>
<keyword evidence="2" id="KW-1185">Reference proteome</keyword>
<organism evidence="1 2">
    <name type="scientific">Camellia lanceoleosa</name>
    <dbReference type="NCBI Taxonomy" id="1840588"/>
    <lineage>
        <taxon>Eukaryota</taxon>
        <taxon>Viridiplantae</taxon>
        <taxon>Streptophyta</taxon>
        <taxon>Embryophyta</taxon>
        <taxon>Tracheophyta</taxon>
        <taxon>Spermatophyta</taxon>
        <taxon>Magnoliopsida</taxon>
        <taxon>eudicotyledons</taxon>
        <taxon>Gunneridae</taxon>
        <taxon>Pentapetalae</taxon>
        <taxon>asterids</taxon>
        <taxon>Ericales</taxon>
        <taxon>Theaceae</taxon>
        <taxon>Camellia</taxon>
    </lineage>
</organism>
<accession>A0ACC0GEH7</accession>
<reference evidence="1 2" key="1">
    <citation type="journal article" date="2022" name="Plant J.">
        <title>Chromosome-level genome of Camellia lanceoleosa provides a valuable resource for understanding genome evolution and self-incompatibility.</title>
        <authorList>
            <person name="Gong W."/>
            <person name="Xiao S."/>
            <person name="Wang L."/>
            <person name="Liao Z."/>
            <person name="Chang Y."/>
            <person name="Mo W."/>
            <person name="Hu G."/>
            <person name="Li W."/>
            <person name="Zhao G."/>
            <person name="Zhu H."/>
            <person name="Hu X."/>
            <person name="Ji K."/>
            <person name="Xiang X."/>
            <person name="Song Q."/>
            <person name="Yuan D."/>
            <person name="Jin S."/>
            <person name="Zhang L."/>
        </authorList>
    </citation>
    <scope>NUCLEOTIDE SEQUENCE [LARGE SCALE GENOMIC DNA]</scope>
    <source>
        <strain evidence="1">SQ_2022a</strain>
    </source>
</reference>
<dbReference type="Proteomes" id="UP001060215">
    <property type="component" value="Chromosome 8"/>
</dbReference>
<sequence>MVVVRYPEILLVIVCFLSLIYQRWSRRRHKSCLPTNWPVIGMLPGLLQNAHRLHEFLTEIMKESGGTFIFEGPWFANMDMLFTGDTANIQHILSKNFSNFPKGPAFNMIFDILGNGIFNVDSEVWETQRKTATSVFNHHRFQTFVVKTIWNKVEKGLIPVFEHASELGTEMDLKGLFQHFTFDSACILVLGHDPASLSIGLPDVAYEKEFNDAGEALLYRHILPEGFWKLQRWLQVGKEKNYSKAWETLDLFIAQCISSKRKELRRRRIRRSTIQMVEDRDEAFDHDLLTAYMMKNDASDDSTDKMIRDNMLNFLFAARDTTSAALTWFFWLVATNLSVENKIREEITTKLHPKEDNRLRLCFSNINDQEMKKLVYLHGALCESLRLFPPVPIQHKASVQPDILPSGNKIGANTRLILAFYAMGRMETIWGKDCLEFKPERWITEQGGTKHEPSYKFITFNSRPRSCLGKDMTFIQMKIIAITIIYNYNIQVVDAHAISPCSSIVLHMKDGLKVRITKRRV</sequence>
<protein>
    <submittedName>
        <fullName evidence="1">Alkane hydroxylase MAH1</fullName>
    </submittedName>
</protein>
<gene>
    <name evidence="1" type="ORF">LOK49_LG09G01549</name>
</gene>
<evidence type="ECO:0000313" key="1">
    <source>
        <dbReference type="EMBL" id="KAI7999538.1"/>
    </source>
</evidence>
<comment type="caution">
    <text evidence="1">The sequence shown here is derived from an EMBL/GenBank/DDBJ whole genome shotgun (WGS) entry which is preliminary data.</text>
</comment>
<dbReference type="EMBL" id="CM045765">
    <property type="protein sequence ID" value="KAI7999538.1"/>
    <property type="molecule type" value="Genomic_DNA"/>
</dbReference>
<proteinExistence type="predicted"/>